<dbReference type="InterPro" id="IPR055414">
    <property type="entry name" value="LRR_R13L4/SHOC2-like"/>
</dbReference>
<dbReference type="Gramene" id="PAN16744">
    <property type="protein sequence ID" value="PAN16744"/>
    <property type="gene ID" value="PAHAL_3G079300"/>
</dbReference>
<dbReference type="InterPro" id="IPR001611">
    <property type="entry name" value="Leu-rich_rpt"/>
</dbReference>
<dbReference type="SMART" id="SM00367">
    <property type="entry name" value="LRR_CC"/>
    <property type="match status" value="5"/>
</dbReference>
<protein>
    <recommendedName>
        <fullName evidence="3">Disease resistance R13L4/SHOC-2-like LRR domain-containing protein</fullName>
    </recommendedName>
</protein>
<accession>A0A2S3H729</accession>
<reference evidence="4" key="1">
    <citation type="submission" date="2018-04" db="EMBL/GenBank/DDBJ databases">
        <title>WGS assembly of Panicum hallii.</title>
        <authorList>
            <person name="Lovell J."/>
            <person name="Jenkins J."/>
            <person name="Lowry D."/>
            <person name="Mamidi S."/>
            <person name="Sreedasyam A."/>
            <person name="Weng X."/>
            <person name="Barry K."/>
            <person name="Bonette J."/>
            <person name="Campitelli B."/>
            <person name="Daum C."/>
            <person name="Gordon S."/>
            <person name="Gould B."/>
            <person name="Lipzen A."/>
            <person name="Macqueen A."/>
            <person name="Palacio-Mejia J."/>
            <person name="Plott C."/>
            <person name="Shakirov E."/>
            <person name="Shu S."/>
            <person name="Yoshinaga Y."/>
            <person name="Zane M."/>
            <person name="Rokhsar D."/>
            <person name="Grimwood J."/>
            <person name="Schmutz J."/>
            <person name="Juenger T."/>
        </authorList>
    </citation>
    <scope>NUCLEOTIDE SEQUENCE [LARGE SCALE GENOMIC DNA]</scope>
    <source>
        <strain evidence="4">FIL2</strain>
    </source>
</reference>
<dbReference type="AlphaFoldDB" id="A0A2S3H729"/>
<dbReference type="InterPro" id="IPR032675">
    <property type="entry name" value="LRR_dom_sf"/>
</dbReference>
<dbReference type="PANTHER" id="PTHR12904">
    <property type="match status" value="1"/>
</dbReference>
<organism evidence="4">
    <name type="scientific">Panicum hallii</name>
    <dbReference type="NCBI Taxonomy" id="206008"/>
    <lineage>
        <taxon>Eukaryota</taxon>
        <taxon>Viridiplantae</taxon>
        <taxon>Streptophyta</taxon>
        <taxon>Embryophyta</taxon>
        <taxon>Tracheophyta</taxon>
        <taxon>Spermatophyta</taxon>
        <taxon>Magnoliopsida</taxon>
        <taxon>Liliopsida</taxon>
        <taxon>Poales</taxon>
        <taxon>Poaceae</taxon>
        <taxon>PACMAD clade</taxon>
        <taxon>Panicoideae</taxon>
        <taxon>Panicodae</taxon>
        <taxon>Paniceae</taxon>
        <taxon>Panicinae</taxon>
        <taxon>Panicum</taxon>
        <taxon>Panicum sect. Panicum</taxon>
    </lineage>
</organism>
<dbReference type="Pfam" id="PF23598">
    <property type="entry name" value="LRR_14"/>
    <property type="match status" value="1"/>
</dbReference>
<gene>
    <name evidence="4" type="ORF">PAHAL_3G079300</name>
</gene>
<dbReference type="InterPro" id="IPR006553">
    <property type="entry name" value="Leu-rich_rpt_Cys-con_subtyp"/>
</dbReference>
<dbReference type="SUPFAM" id="SSF52058">
    <property type="entry name" value="L domain-like"/>
    <property type="match status" value="1"/>
</dbReference>
<evidence type="ECO:0000259" key="3">
    <source>
        <dbReference type="Pfam" id="PF23598"/>
    </source>
</evidence>
<dbReference type="SUPFAM" id="SSF52047">
    <property type="entry name" value="RNI-like"/>
    <property type="match status" value="1"/>
</dbReference>
<dbReference type="SMART" id="SM00368">
    <property type="entry name" value="LRR_RI"/>
    <property type="match status" value="3"/>
</dbReference>
<feature type="region of interest" description="Disordered" evidence="2">
    <location>
        <begin position="1"/>
        <end position="27"/>
    </location>
</feature>
<keyword evidence="1" id="KW-0677">Repeat</keyword>
<dbReference type="Proteomes" id="UP000243499">
    <property type="component" value="Chromosome 3"/>
</dbReference>
<dbReference type="Gene3D" id="3.80.10.10">
    <property type="entry name" value="Ribonuclease Inhibitor"/>
    <property type="match status" value="4"/>
</dbReference>
<name>A0A2S3H729_9POAL</name>
<sequence length="653" mass="72452">MKAKRKRKKTKEQKGEERQSPTSSCRAPTTLRLWMGSRHFLPPATTQSIVPTVAPMASATGGELRLVDRCIDAAARDALTVEAWRRQRRSLERLPAQLADALFRRLAARRVLFPSLLEVFKWSVEEVDLSGSLAVDAEWLSYLGSFRYLRVLKLADCKNVDNGAVWSLAGMNTLKELDLSRCSKISDAGLRHIVAIQSLEKLRLSGTKLTDNGVMLISSLTNLSFLDLGGIRITDKPLRSLQVLTRLEHLDIWGSEITNEGASVLKAFTGLRFLNLYWTSVNHLTVPPTMRCLNMSKCKIHSICYEDSEAPVALENFIVSEAEFGNIDKVFSGIQADSLLYLDMSGCDLSNLSFMEKMKNLEHLDLSSNRITDDAIEHIAKVGSNLKYLSLKGTGITSQALCVLAGTVPNLTSLSLSHTKIDDSALAYVSMMPLLSTIDLSYTSIKGFARAEVNADKILSMSAFEHLKYLESLNLEDTPLSAEVIPPLGLFAALKYLYLKSDFLSDPALHALSAASNLIHLGFCGNILSSSGLLQFVPPATLRVLDLRGCWILTGDAVSTFCMRHPMIEVRHELMQELKANSVGRSQLKARQSQQAKAKVANSFAGPSRLPNIRFVDERIKYNKEEMMELQNLVKPNSVMHGVRLPPELRRLT</sequence>
<proteinExistence type="predicted"/>
<evidence type="ECO:0000256" key="1">
    <source>
        <dbReference type="ARBA" id="ARBA00022737"/>
    </source>
</evidence>
<dbReference type="PROSITE" id="PS51450">
    <property type="entry name" value="LRR"/>
    <property type="match status" value="1"/>
</dbReference>
<dbReference type="InterPro" id="IPR051341">
    <property type="entry name" value="Zyg-11_UBL_adapter"/>
</dbReference>
<feature type="compositionally biased region" description="Basic residues" evidence="2">
    <location>
        <begin position="1"/>
        <end position="11"/>
    </location>
</feature>
<feature type="domain" description="Disease resistance R13L4/SHOC-2-like LRR" evidence="3">
    <location>
        <begin position="140"/>
        <end position="471"/>
    </location>
</feature>
<evidence type="ECO:0000256" key="2">
    <source>
        <dbReference type="SAM" id="MobiDB-lite"/>
    </source>
</evidence>
<dbReference type="PANTHER" id="PTHR12904:SF23">
    <property type="entry name" value="PROTEIN ZER-1 HOMOLOG"/>
    <property type="match status" value="1"/>
</dbReference>
<evidence type="ECO:0000313" key="4">
    <source>
        <dbReference type="EMBL" id="PAN16744.2"/>
    </source>
</evidence>
<dbReference type="EMBL" id="CM008048">
    <property type="protein sequence ID" value="PAN16744.2"/>
    <property type="molecule type" value="Genomic_DNA"/>
</dbReference>